<dbReference type="InterPro" id="IPR051554">
    <property type="entry name" value="Acetyltransferase_Eis"/>
</dbReference>
<dbReference type="EMBL" id="BAAAZA010000026">
    <property type="protein sequence ID" value="GAA3890648.1"/>
    <property type="molecule type" value="Genomic_DNA"/>
</dbReference>
<dbReference type="Gene3D" id="3.40.630.30">
    <property type="match status" value="1"/>
</dbReference>
<dbReference type="PANTHER" id="PTHR37817">
    <property type="entry name" value="N-ACETYLTRANSFERASE EIS"/>
    <property type="match status" value="1"/>
</dbReference>
<proteinExistence type="predicted"/>
<dbReference type="SUPFAM" id="SSF55729">
    <property type="entry name" value="Acyl-CoA N-acyltransferases (Nat)"/>
    <property type="match status" value="1"/>
</dbReference>
<evidence type="ECO:0000259" key="1">
    <source>
        <dbReference type="PROSITE" id="PS51186"/>
    </source>
</evidence>
<comment type="caution">
    <text evidence="2">The sequence shown here is derived from an EMBL/GenBank/DDBJ whole genome shotgun (WGS) entry which is preliminary data.</text>
</comment>
<evidence type="ECO:0000313" key="3">
    <source>
        <dbReference type="Proteomes" id="UP001501563"/>
    </source>
</evidence>
<dbReference type="CDD" id="cd04301">
    <property type="entry name" value="NAT_SF"/>
    <property type="match status" value="1"/>
</dbReference>
<organism evidence="2 3">
    <name type="scientific">Streptomyces lannensis</name>
    <dbReference type="NCBI Taxonomy" id="766498"/>
    <lineage>
        <taxon>Bacteria</taxon>
        <taxon>Bacillati</taxon>
        <taxon>Actinomycetota</taxon>
        <taxon>Actinomycetes</taxon>
        <taxon>Kitasatosporales</taxon>
        <taxon>Streptomycetaceae</taxon>
        <taxon>Streptomyces</taxon>
    </lineage>
</organism>
<accession>A0ABP7KXS0</accession>
<dbReference type="InterPro" id="IPR000182">
    <property type="entry name" value="GNAT_dom"/>
</dbReference>
<dbReference type="PROSITE" id="PS51186">
    <property type="entry name" value="GNAT"/>
    <property type="match status" value="1"/>
</dbReference>
<gene>
    <name evidence="2" type="ORF">GCM10022207_67810</name>
</gene>
<keyword evidence="3" id="KW-1185">Reference proteome</keyword>
<feature type="domain" description="N-acetyltransferase" evidence="1">
    <location>
        <begin position="76"/>
        <end position="215"/>
    </location>
</feature>
<evidence type="ECO:0000313" key="2">
    <source>
        <dbReference type="EMBL" id="GAA3890648.1"/>
    </source>
</evidence>
<dbReference type="Pfam" id="PF00583">
    <property type="entry name" value="Acetyltransf_1"/>
    <property type="match status" value="1"/>
</dbReference>
<sequence length="215" mass="23008">MYNGVLCISPGTDIGGAYDEATRKLATVPSVWWVGPDSDTGTAEYLCSKGLSSFAAMTVMEIDLAAMGPADIPTGISVHRVEGLRDIASWVRAYTPSFGLSPDVADAVIERYRVRPEAPGVLERFEARDGERIVGTSVLLDRDGVAGVYVVTTAEEYRGRGLGTALTTEALTRAREKGLRVGTLQTSTARSMYERMGFQAVAEYKVFTGLGAAGR</sequence>
<dbReference type="PANTHER" id="PTHR37817:SF1">
    <property type="entry name" value="N-ACETYLTRANSFERASE EIS"/>
    <property type="match status" value="1"/>
</dbReference>
<dbReference type="InterPro" id="IPR016181">
    <property type="entry name" value="Acyl_CoA_acyltransferase"/>
</dbReference>
<name>A0ABP7KXS0_9ACTN</name>
<dbReference type="Proteomes" id="UP001501563">
    <property type="component" value="Unassembled WGS sequence"/>
</dbReference>
<protein>
    <submittedName>
        <fullName evidence="2">GNAT family N-acetyltransferase</fullName>
    </submittedName>
</protein>
<reference evidence="3" key="1">
    <citation type="journal article" date="2019" name="Int. J. Syst. Evol. Microbiol.">
        <title>The Global Catalogue of Microorganisms (GCM) 10K type strain sequencing project: providing services to taxonomists for standard genome sequencing and annotation.</title>
        <authorList>
            <consortium name="The Broad Institute Genomics Platform"/>
            <consortium name="The Broad Institute Genome Sequencing Center for Infectious Disease"/>
            <person name="Wu L."/>
            <person name="Ma J."/>
        </authorList>
    </citation>
    <scope>NUCLEOTIDE SEQUENCE [LARGE SCALE GENOMIC DNA]</scope>
    <source>
        <strain evidence="3">JCM 16578</strain>
    </source>
</reference>